<evidence type="ECO:0000313" key="14">
    <source>
        <dbReference type="Proteomes" id="UP001234343"/>
    </source>
</evidence>
<dbReference type="Gene3D" id="1.10.3210.10">
    <property type="entry name" value="Hypothetical protein af1432"/>
    <property type="match status" value="1"/>
</dbReference>
<dbReference type="GO" id="GO:0004309">
    <property type="term" value="F:exopolyphosphatase activity"/>
    <property type="evidence" value="ECO:0007669"/>
    <property type="project" value="UniProtKB-EC"/>
</dbReference>
<comment type="subunit">
    <text evidence="4">Homodimer.</text>
</comment>
<evidence type="ECO:0000256" key="10">
    <source>
        <dbReference type="ARBA" id="ARBA00047607"/>
    </source>
</evidence>
<dbReference type="InterPro" id="IPR022371">
    <property type="entry name" value="Exopolyphosphatase"/>
</dbReference>
<feature type="domain" description="Ppx/GppA phosphatase C-terminal" evidence="12">
    <location>
        <begin position="319"/>
        <end position="492"/>
    </location>
</feature>
<comment type="catalytic activity">
    <reaction evidence="10">
        <text>[phosphate](n) + H2O = [phosphate](n-1) + phosphate + H(+)</text>
        <dbReference type="Rhea" id="RHEA:21528"/>
        <dbReference type="Rhea" id="RHEA-COMP:9859"/>
        <dbReference type="Rhea" id="RHEA-COMP:14279"/>
        <dbReference type="ChEBI" id="CHEBI:15377"/>
        <dbReference type="ChEBI" id="CHEBI:15378"/>
        <dbReference type="ChEBI" id="CHEBI:16838"/>
        <dbReference type="ChEBI" id="CHEBI:43474"/>
        <dbReference type="EC" id="3.6.1.11"/>
    </reaction>
</comment>
<dbReference type="Pfam" id="PF02541">
    <property type="entry name" value="Ppx-GppA"/>
    <property type="match status" value="1"/>
</dbReference>
<evidence type="ECO:0000259" key="11">
    <source>
        <dbReference type="Pfam" id="PF02541"/>
    </source>
</evidence>
<name>A0ABT7T097_9ALTE</name>
<dbReference type="Gene3D" id="3.30.420.150">
    <property type="entry name" value="Exopolyphosphatase. Domain 2"/>
    <property type="match status" value="1"/>
</dbReference>
<dbReference type="InterPro" id="IPR003695">
    <property type="entry name" value="Ppx_GppA_N"/>
</dbReference>
<evidence type="ECO:0000313" key="13">
    <source>
        <dbReference type="EMBL" id="MDM7861862.1"/>
    </source>
</evidence>
<dbReference type="InterPro" id="IPR048950">
    <property type="entry name" value="Ppx_GppA_C"/>
</dbReference>
<dbReference type="PANTHER" id="PTHR30005">
    <property type="entry name" value="EXOPOLYPHOSPHATASE"/>
    <property type="match status" value="1"/>
</dbReference>
<dbReference type="PANTHER" id="PTHR30005:SF14">
    <property type="entry name" value="EXOPOLYPHOSPHATASE"/>
    <property type="match status" value="1"/>
</dbReference>
<comment type="cofactor">
    <cofactor evidence="1">
        <name>Mg(2+)</name>
        <dbReference type="ChEBI" id="CHEBI:18420"/>
    </cofactor>
</comment>
<dbReference type="EC" id="3.6.1.11" evidence="5"/>
<comment type="subcellular location">
    <subcellularLocation>
        <location evidence="2">Cell membrane</location>
        <topology evidence="2">Peripheral membrane protein</topology>
    </subcellularLocation>
</comment>
<comment type="similarity">
    <text evidence="3">Belongs to the GppA/Ppx family.</text>
</comment>
<protein>
    <recommendedName>
        <fullName evidence="6">Exopolyphosphatase</fullName>
        <ecNumber evidence="5">3.6.1.11</ecNumber>
    </recommendedName>
</protein>
<feature type="domain" description="Ppx/GppA phosphatase N-terminal" evidence="11">
    <location>
        <begin position="32"/>
        <end position="312"/>
    </location>
</feature>
<organism evidence="13 14">
    <name type="scientific">Alteromonas arenosi</name>
    <dbReference type="NCBI Taxonomy" id="3055817"/>
    <lineage>
        <taxon>Bacteria</taxon>
        <taxon>Pseudomonadati</taxon>
        <taxon>Pseudomonadota</taxon>
        <taxon>Gammaproteobacteria</taxon>
        <taxon>Alteromonadales</taxon>
        <taxon>Alteromonadaceae</taxon>
        <taxon>Alteromonas/Salinimonas group</taxon>
        <taxon>Alteromonas</taxon>
    </lineage>
</organism>
<accession>A0ABT7T097</accession>
<gene>
    <name evidence="13" type="primary">ppx</name>
    <name evidence="13" type="ORF">QTP81_14765</name>
</gene>
<evidence type="ECO:0000256" key="1">
    <source>
        <dbReference type="ARBA" id="ARBA00001946"/>
    </source>
</evidence>
<evidence type="ECO:0000256" key="7">
    <source>
        <dbReference type="ARBA" id="ARBA00022475"/>
    </source>
</evidence>
<evidence type="ECO:0000259" key="12">
    <source>
        <dbReference type="Pfam" id="PF21447"/>
    </source>
</evidence>
<dbReference type="Pfam" id="PF21447">
    <property type="entry name" value="Ppx-GppA_III"/>
    <property type="match status" value="1"/>
</dbReference>
<evidence type="ECO:0000256" key="4">
    <source>
        <dbReference type="ARBA" id="ARBA00011738"/>
    </source>
</evidence>
<comment type="caution">
    <text evidence="13">The sequence shown here is derived from an EMBL/GenBank/DDBJ whole genome shotgun (WGS) entry which is preliminary data.</text>
</comment>
<dbReference type="InterPro" id="IPR050273">
    <property type="entry name" value="GppA/Ppx_hydrolase"/>
</dbReference>
<keyword evidence="7" id="KW-1003">Cell membrane</keyword>
<keyword evidence="9" id="KW-0472">Membrane</keyword>
<dbReference type="PIRSF" id="PIRSF001267">
    <property type="entry name" value="Pyrophosphatase_GppA_Ppx"/>
    <property type="match status" value="1"/>
</dbReference>
<sequence length="506" mass="56511">MTPDENVLDEVEVREAERVAALDLGSNSFHLVVARIVAGSVQIVHRVKQKVRLADGLVDGKLTAEAIQRGVDTLKVIAESLKGFETHSVRIVATHTLRKARNAHVFLYQARQVIPYPIEIISGTEEARLIYSGVAHTSHSEGRRLVVDIGGGSTEFVIGEGFEPKLLRSLQMGCVSYTRRFFANGELTEYNFSKAITAAQQALEMIDNRYRSLGWQACVGTSGTIKSIIALCQESPDKESPVTLKQLKQLRRDCLAAKTIDALNFEGLSEDRRPVFAGGLAILIAIFKSLHIDSMEFSQAALREGVLYQMSESLEHNDIRTRTIQSLAVRYDVDTQQANLVHATALALFDACASEWQITDLALRSMLAWAALIHEVGLQINSRGVQRHGAYIMQNVDMPGFNQEEQLLLATLVRFQRKKIRVDDIPEFGLFSARQVQQLIVLMRLAVLLNIKRQEGFLPDVDFGCQGDALSVQFPPNWLDDKPIFSADLEQETQHLKTLDFDLHYA</sequence>
<dbReference type="Gene3D" id="3.30.420.40">
    <property type="match status" value="1"/>
</dbReference>
<keyword evidence="8 13" id="KW-0378">Hydrolase</keyword>
<dbReference type="EMBL" id="JAUCBP010000012">
    <property type="protein sequence ID" value="MDM7861862.1"/>
    <property type="molecule type" value="Genomic_DNA"/>
</dbReference>
<dbReference type="SUPFAM" id="SSF53067">
    <property type="entry name" value="Actin-like ATPase domain"/>
    <property type="match status" value="2"/>
</dbReference>
<dbReference type="RefSeq" id="WP_289366541.1">
    <property type="nucleotide sequence ID" value="NZ_JAUCBP010000012.1"/>
</dbReference>
<evidence type="ECO:0000256" key="2">
    <source>
        <dbReference type="ARBA" id="ARBA00004202"/>
    </source>
</evidence>
<evidence type="ECO:0000256" key="3">
    <source>
        <dbReference type="ARBA" id="ARBA00007125"/>
    </source>
</evidence>
<evidence type="ECO:0000256" key="6">
    <source>
        <dbReference type="ARBA" id="ARBA00020416"/>
    </source>
</evidence>
<evidence type="ECO:0000256" key="5">
    <source>
        <dbReference type="ARBA" id="ARBA00012451"/>
    </source>
</evidence>
<dbReference type="InterPro" id="IPR043129">
    <property type="entry name" value="ATPase_NBD"/>
</dbReference>
<dbReference type="InterPro" id="IPR030673">
    <property type="entry name" value="PyroPPase_GppA_Ppx"/>
</dbReference>
<reference evidence="13 14" key="1">
    <citation type="submission" date="2023-06" db="EMBL/GenBank/DDBJ databases">
        <title>Alteromonas sp. ASW11-36 isolated from intertidal sand.</title>
        <authorList>
            <person name="Li Y."/>
        </authorList>
    </citation>
    <scope>NUCLEOTIDE SEQUENCE [LARGE SCALE GENOMIC DNA]</scope>
    <source>
        <strain evidence="13 14">ASW11-36</strain>
    </source>
</reference>
<dbReference type="Proteomes" id="UP001234343">
    <property type="component" value="Unassembled WGS sequence"/>
</dbReference>
<dbReference type="SUPFAM" id="SSF109604">
    <property type="entry name" value="HD-domain/PDEase-like"/>
    <property type="match status" value="1"/>
</dbReference>
<dbReference type="NCBIfam" id="TIGR03706">
    <property type="entry name" value="exo_poly_only"/>
    <property type="match status" value="1"/>
</dbReference>
<proteinExistence type="inferred from homology"/>
<evidence type="ECO:0000256" key="9">
    <source>
        <dbReference type="ARBA" id="ARBA00023136"/>
    </source>
</evidence>
<keyword evidence="14" id="KW-1185">Reference proteome</keyword>
<evidence type="ECO:0000256" key="8">
    <source>
        <dbReference type="ARBA" id="ARBA00022801"/>
    </source>
</evidence>